<dbReference type="Pfam" id="PF13480">
    <property type="entry name" value="Acetyltransf_6"/>
    <property type="match status" value="1"/>
</dbReference>
<feature type="domain" description="BioF2-like acetyltransferase" evidence="2">
    <location>
        <begin position="4"/>
        <end position="38"/>
    </location>
</feature>
<accession>A0A931AA81</accession>
<feature type="compositionally biased region" description="Basic and acidic residues" evidence="1">
    <location>
        <begin position="46"/>
        <end position="55"/>
    </location>
</feature>
<sequence>MLDIVYVGDRPVAAHFGLRSDTVLAGWFPAYDTDFARYPALRHDRCGLRSRDPQHRHGPRQQGVQGQAQERRTGSGRGPAGPPNGGSRNALADPDPRQRHPEHRAPPSPTPAPG</sequence>
<feature type="region of interest" description="Disordered" evidence="1">
    <location>
        <begin position="46"/>
        <end position="114"/>
    </location>
</feature>
<evidence type="ECO:0000259" key="2">
    <source>
        <dbReference type="Pfam" id="PF13480"/>
    </source>
</evidence>
<dbReference type="EMBL" id="JADOGI010000046">
    <property type="protein sequence ID" value="MBF8187479.1"/>
    <property type="molecule type" value="Genomic_DNA"/>
</dbReference>
<gene>
    <name evidence="3" type="ORF">ITP53_17405</name>
</gene>
<proteinExistence type="predicted"/>
<name>A0A931AA81_9ACTN</name>
<protein>
    <submittedName>
        <fullName evidence="3">GNAT family N-acetyltransferase</fullName>
    </submittedName>
</protein>
<feature type="compositionally biased region" description="Basic and acidic residues" evidence="1">
    <location>
        <begin position="94"/>
        <end position="105"/>
    </location>
</feature>
<dbReference type="AlphaFoldDB" id="A0A931AA81"/>
<reference evidence="3" key="1">
    <citation type="submission" date="2020-11" db="EMBL/GenBank/DDBJ databases">
        <title>Whole-genome analyses of Nonomuraea sp. K274.</title>
        <authorList>
            <person name="Veyisoglu A."/>
        </authorList>
    </citation>
    <scope>NUCLEOTIDE SEQUENCE</scope>
    <source>
        <strain evidence="3">K274</strain>
    </source>
</reference>
<evidence type="ECO:0000313" key="3">
    <source>
        <dbReference type="EMBL" id="MBF8187479.1"/>
    </source>
</evidence>
<keyword evidence="4" id="KW-1185">Reference proteome</keyword>
<comment type="caution">
    <text evidence="3">The sequence shown here is derived from an EMBL/GenBank/DDBJ whole genome shotgun (WGS) entry which is preliminary data.</text>
</comment>
<dbReference type="Proteomes" id="UP000605361">
    <property type="component" value="Unassembled WGS sequence"/>
</dbReference>
<organism evidence="3 4">
    <name type="scientific">Nonomuraea cypriaca</name>
    <dbReference type="NCBI Taxonomy" id="1187855"/>
    <lineage>
        <taxon>Bacteria</taxon>
        <taxon>Bacillati</taxon>
        <taxon>Actinomycetota</taxon>
        <taxon>Actinomycetes</taxon>
        <taxon>Streptosporangiales</taxon>
        <taxon>Streptosporangiaceae</taxon>
        <taxon>Nonomuraea</taxon>
    </lineage>
</organism>
<evidence type="ECO:0000256" key="1">
    <source>
        <dbReference type="SAM" id="MobiDB-lite"/>
    </source>
</evidence>
<dbReference type="InterPro" id="IPR038740">
    <property type="entry name" value="BioF2-like_GNAT_dom"/>
</dbReference>
<evidence type="ECO:0000313" key="4">
    <source>
        <dbReference type="Proteomes" id="UP000605361"/>
    </source>
</evidence>